<sequence>MKKHLRLLTLLICFGLTIAFGQEKQTSNKLIEEAMQFYNSKDYVTSAEKFEKAFLISGDKINILYYYVAACSNALAQNPDTAFQQLFKIVKDPYFEHPEDIMTNADLEILHQDERWNKLGELIKITKKRKEALYDKPLMAMLATISNDDQKYREELDVIIEKYGWDSDESKALVNKLEEQDALNLKKVTKILDERGWLGPDVIGLDGNMTLFLVIQHSDHETQEKYLPMMRDAVAKGNAIASNLALLEDRVALANGEKQIYGSQLKTNPITGINYVYPMIDPDHVNERRSAMGLGTIEAYVAMFNITWDVQAYKKSLLEREAPSEN</sequence>
<evidence type="ECO:0008006" key="4">
    <source>
        <dbReference type="Google" id="ProtNLM"/>
    </source>
</evidence>
<keyword evidence="3" id="KW-1185">Reference proteome</keyword>
<evidence type="ECO:0000313" key="2">
    <source>
        <dbReference type="EMBL" id="SFU75877.1"/>
    </source>
</evidence>
<dbReference type="InterPro" id="IPR046732">
    <property type="entry name" value="DUF6624"/>
</dbReference>
<evidence type="ECO:0000313" key="3">
    <source>
        <dbReference type="Proteomes" id="UP000199138"/>
    </source>
</evidence>
<accession>A0A1I7ISJ9</accession>
<dbReference type="OrthoDB" id="1164858at2"/>
<keyword evidence="1" id="KW-0732">Signal</keyword>
<proteinExistence type="predicted"/>
<reference evidence="2 3" key="1">
    <citation type="submission" date="2016-10" db="EMBL/GenBank/DDBJ databases">
        <authorList>
            <person name="de Groot N.N."/>
        </authorList>
    </citation>
    <scope>NUCLEOTIDE SEQUENCE [LARGE SCALE GENOMIC DNA]</scope>
    <source>
        <strain evidence="2 3">CGMCC 1.12333</strain>
    </source>
</reference>
<gene>
    <name evidence="2" type="ORF">SAMN05216480_1217</name>
</gene>
<dbReference type="AlphaFoldDB" id="A0A1I7ISJ9"/>
<feature type="signal peptide" evidence="1">
    <location>
        <begin position="1"/>
        <end position="21"/>
    </location>
</feature>
<protein>
    <recommendedName>
        <fullName evidence="4">Tetratricopeptide repeat-containing protein</fullName>
    </recommendedName>
</protein>
<dbReference type="Proteomes" id="UP000199138">
    <property type="component" value="Unassembled WGS sequence"/>
</dbReference>
<dbReference type="STRING" id="1224947.SAMN05216480_1217"/>
<name>A0A1I7ISJ9_9FLAO</name>
<dbReference type="Pfam" id="PF20329">
    <property type="entry name" value="DUF6624"/>
    <property type="match status" value="1"/>
</dbReference>
<organism evidence="2 3">
    <name type="scientific">Pustulibacterium marinum</name>
    <dbReference type="NCBI Taxonomy" id="1224947"/>
    <lineage>
        <taxon>Bacteria</taxon>
        <taxon>Pseudomonadati</taxon>
        <taxon>Bacteroidota</taxon>
        <taxon>Flavobacteriia</taxon>
        <taxon>Flavobacteriales</taxon>
        <taxon>Flavobacteriaceae</taxon>
        <taxon>Pustulibacterium</taxon>
    </lineage>
</organism>
<dbReference type="RefSeq" id="WP_093026475.1">
    <property type="nucleotide sequence ID" value="NZ_FPBK01000021.1"/>
</dbReference>
<dbReference type="EMBL" id="FPBK01000021">
    <property type="protein sequence ID" value="SFU75877.1"/>
    <property type="molecule type" value="Genomic_DNA"/>
</dbReference>
<feature type="chain" id="PRO_5011757298" description="Tetratricopeptide repeat-containing protein" evidence="1">
    <location>
        <begin position="22"/>
        <end position="326"/>
    </location>
</feature>
<evidence type="ECO:0000256" key="1">
    <source>
        <dbReference type="SAM" id="SignalP"/>
    </source>
</evidence>